<evidence type="ECO:0000313" key="2">
    <source>
        <dbReference type="Proteomes" id="UP001193035"/>
    </source>
</evidence>
<sequence length="144" mass="15126">MKRAVLISLVLLAGCDAVRTSSNRLFGGSDRPQNTAADEAVVEDVAAEEVQPTEAVVVDTGWDGAKQTIAGLGDPTKPGRWLETPLVKTEMNGRIVVQRTGAQAYVALVPAPGAEGAGSRLSLEAMQALLVPLDQLVELDVYSN</sequence>
<keyword evidence="2" id="KW-1185">Reference proteome</keyword>
<gene>
    <name evidence="1" type="ORF">FGK63_11015</name>
</gene>
<comment type="caution">
    <text evidence="1">The sequence shown here is derived from an EMBL/GenBank/DDBJ whole genome shotgun (WGS) entry which is preliminary data.</text>
</comment>
<dbReference type="EMBL" id="VCPD01000003">
    <property type="protein sequence ID" value="TMV07974.1"/>
    <property type="molecule type" value="Genomic_DNA"/>
</dbReference>
<evidence type="ECO:0008006" key="3">
    <source>
        <dbReference type="Google" id="ProtNLM"/>
    </source>
</evidence>
<dbReference type="RefSeq" id="WP_138842109.1">
    <property type="nucleotide sequence ID" value="NZ_VCPD01000003.1"/>
</dbReference>
<proteinExistence type="predicted"/>
<accession>A0ABY2WYM6</accession>
<name>A0ABY2WYM6_9RHOB</name>
<dbReference type="PROSITE" id="PS51257">
    <property type="entry name" value="PROKAR_LIPOPROTEIN"/>
    <property type="match status" value="1"/>
</dbReference>
<reference evidence="1 2" key="1">
    <citation type="submission" date="2019-05" db="EMBL/GenBank/DDBJ databases">
        <title>Ruegeria sp. nov., isolated from tidal flat.</title>
        <authorList>
            <person name="Kim W."/>
        </authorList>
    </citation>
    <scope>NUCLEOTIDE SEQUENCE [LARGE SCALE GENOMIC DNA]</scope>
    <source>
        <strain evidence="1 2">CAU 1488</strain>
    </source>
</reference>
<organism evidence="1 2">
    <name type="scientific">Ruegeria sediminis</name>
    <dbReference type="NCBI Taxonomy" id="2583820"/>
    <lineage>
        <taxon>Bacteria</taxon>
        <taxon>Pseudomonadati</taxon>
        <taxon>Pseudomonadota</taxon>
        <taxon>Alphaproteobacteria</taxon>
        <taxon>Rhodobacterales</taxon>
        <taxon>Roseobacteraceae</taxon>
        <taxon>Ruegeria</taxon>
    </lineage>
</organism>
<dbReference type="Proteomes" id="UP001193035">
    <property type="component" value="Unassembled WGS sequence"/>
</dbReference>
<evidence type="ECO:0000313" key="1">
    <source>
        <dbReference type="EMBL" id="TMV07974.1"/>
    </source>
</evidence>
<protein>
    <recommendedName>
        <fullName evidence="3">D-galactarate dehydratase</fullName>
    </recommendedName>
</protein>